<keyword evidence="6" id="KW-0269">Exonuclease</keyword>
<dbReference type="RefSeq" id="WP_084098067.1">
    <property type="nucleotide sequence ID" value="NZ_FWXK01000002.1"/>
</dbReference>
<dbReference type="SUPFAM" id="SSF52540">
    <property type="entry name" value="P-loop containing nucleoside triphosphate hydrolases"/>
    <property type="match status" value="1"/>
</dbReference>
<dbReference type="PROSITE" id="PS51217">
    <property type="entry name" value="UVRD_HELICASE_CTER"/>
    <property type="match status" value="1"/>
</dbReference>
<organism evidence="11 12">
    <name type="scientific">Aerococcus suis</name>
    <dbReference type="NCBI Taxonomy" id="371602"/>
    <lineage>
        <taxon>Bacteria</taxon>
        <taxon>Bacillati</taxon>
        <taxon>Bacillota</taxon>
        <taxon>Bacilli</taxon>
        <taxon>Lactobacillales</taxon>
        <taxon>Aerococcaceae</taxon>
        <taxon>Aerococcus</taxon>
    </lineage>
</organism>
<keyword evidence="1" id="KW-0540">Nuclease</keyword>
<keyword evidence="2" id="KW-0547">Nucleotide-binding</keyword>
<dbReference type="InterPro" id="IPR038726">
    <property type="entry name" value="PDDEXK_AddAB-type"/>
</dbReference>
<keyword evidence="8" id="KW-0238">DNA-binding</keyword>
<dbReference type="GO" id="GO:0006310">
    <property type="term" value="P:DNA recombination"/>
    <property type="evidence" value="ECO:0007669"/>
    <property type="project" value="TreeGrafter"/>
</dbReference>
<keyword evidence="4" id="KW-0378">Hydrolase</keyword>
<dbReference type="GO" id="GO:0004386">
    <property type="term" value="F:helicase activity"/>
    <property type="evidence" value="ECO:0007669"/>
    <property type="project" value="UniProtKB-KW"/>
</dbReference>
<dbReference type="Pfam" id="PF21445">
    <property type="entry name" value="ADDB_N"/>
    <property type="match status" value="1"/>
</dbReference>
<feature type="domain" description="UvrD-like helicase C-terminal" evidence="10">
    <location>
        <begin position="290"/>
        <end position="618"/>
    </location>
</feature>
<dbReference type="PANTHER" id="PTHR30591">
    <property type="entry name" value="RECBCD ENZYME SUBUNIT RECC"/>
    <property type="match status" value="1"/>
</dbReference>
<keyword evidence="7" id="KW-0067">ATP-binding</keyword>
<evidence type="ECO:0000256" key="1">
    <source>
        <dbReference type="ARBA" id="ARBA00022722"/>
    </source>
</evidence>
<gene>
    <name evidence="11" type="ORF">SAMN04487984_0430</name>
</gene>
<dbReference type="Gene3D" id="3.90.320.10">
    <property type="match status" value="1"/>
</dbReference>
<dbReference type="InterPro" id="IPR049035">
    <property type="entry name" value="ADDB_N"/>
</dbReference>
<dbReference type="GO" id="GO:0003677">
    <property type="term" value="F:DNA binding"/>
    <property type="evidence" value="ECO:0007669"/>
    <property type="project" value="UniProtKB-KW"/>
</dbReference>
<protein>
    <submittedName>
        <fullName evidence="11">ATP-dependent helicase/nuclease subunit B</fullName>
    </submittedName>
</protein>
<evidence type="ECO:0000256" key="9">
    <source>
        <dbReference type="ARBA" id="ARBA00023204"/>
    </source>
</evidence>
<name>A0A1W1Y7A6_9LACT</name>
<keyword evidence="3" id="KW-0227">DNA damage</keyword>
<accession>A0A1W1Y7A6</accession>
<evidence type="ECO:0000256" key="5">
    <source>
        <dbReference type="ARBA" id="ARBA00022806"/>
    </source>
</evidence>
<keyword evidence="12" id="KW-1185">Reference proteome</keyword>
<evidence type="ECO:0000313" key="12">
    <source>
        <dbReference type="Proteomes" id="UP000243884"/>
    </source>
</evidence>
<evidence type="ECO:0000256" key="3">
    <source>
        <dbReference type="ARBA" id="ARBA00022763"/>
    </source>
</evidence>
<dbReference type="STRING" id="371602.SAMN04487984_0430"/>
<evidence type="ECO:0000256" key="2">
    <source>
        <dbReference type="ARBA" id="ARBA00022741"/>
    </source>
</evidence>
<keyword evidence="9" id="KW-0234">DNA repair</keyword>
<dbReference type="GO" id="GO:0004527">
    <property type="term" value="F:exonuclease activity"/>
    <property type="evidence" value="ECO:0007669"/>
    <property type="project" value="UniProtKB-KW"/>
</dbReference>
<dbReference type="Gene3D" id="3.40.50.300">
    <property type="entry name" value="P-loop containing nucleotide triphosphate hydrolases"/>
    <property type="match status" value="3"/>
</dbReference>
<evidence type="ECO:0000256" key="6">
    <source>
        <dbReference type="ARBA" id="ARBA00022839"/>
    </source>
</evidence>
<keyword evidence="5 11" id="KW-0347">Helicase</keyword>
<evidence type="ECO:0000259" key="10">
    <source>
        <dbReference type="PROSITE" id="PS51217"/>
    </source>
</evidence>
<dbReference type="EMBL" id="FWXK01000002">
    <property type="protein sequence ID" value="SMC32004.1"/>
    <property type="molecule type" value="Genomic_DNA"/>
</dbReference>
<proteinExistence type="predicted"/>
<evidence type="ECO:0000256" key="4">
    <source>
        <dbReference type="ARBA" id="ARBA00022801"/>
    </source>
</evidence>
<sequence length="1192" mass="139744">MSLQFTLIQETNSGREKVFEDILKFLGESTKNRVFYLTPEHMKFEMEMFVLNHIEELTSQQDEVAMMRLNVYSFRRLAWFLAQQTDYQESRHLSDVGQMMVIQKVLSYLKDDLTVYRGEVNRIGFMQKLKDLFNELINGNISSETLSTITDSDGDDSLLIASQKNKLSELHQIYAYYENWLANQKISKSTIYDDLFQQIQGLDLEHIMVVVDGFKRFNAGEKRVLGALLTKVPKMHLILTLDQPFIDHAPQWDDVFIATGTIYYEMYHFAKEQGIPVNQDIYGSTVCQYHPGIKRLDQLMQHDNLSQGKQVIDQSTQAELEDVVHLFKAETTYIEANEVANRIHQLVSKNNYRYQDIQVLMRDTALYQNSLIPALERNKTPYFLDEQETMDRHPLYRMLTAIYNIYQYNWRYQDVFNLLRSELLVPKQWQTSAEHPLTGREYRELIDRVENIVLKNGYEGKFWWNKRQSWQFRRINEDGEVIQTEAEQHLEIESNRIRLFLAQTLQPLFDSWDTESDTLSILTQFYRFLSSNHVAERLGTWRDDQLAEGDLQGARHHEQAWQTFVTILDEYVQLFEKEPFHPSQFFDLLTTAFQEAKFSIVPPTMDSVTISTLDRPRLNQKKVTFIVGLTKGALPKTFTDSSLMTQEDRELLEPRLNWNQKLSPSAKIKRNDEKFLAYKGFLSASEHLFLSYPFNDENDALAEASPYINWLVTECNLPIKKVTSDLSTQTFGGWQSQLDAFIQAKRQSQEEQVILSPKWHQLLSQITEKVSNRQGLNHLLHSTDYKNKVVNLPSSLAKELYGQHLRLSISQLEMYNRDPFSFFMRYGLRLNERDIFTLSPLETGTYYHAVLDYVVKMVQKDQLNLGSLTEQELKKYAEIAFSELKQIDMHPEFTILTSSQIMNQLGQRMDLKLWQLLKQIEQQQKDTEFNTIETEKAFGFDRSYAYQLLLPDGDTIDLRGKIDRIDKVDYEGKTYLQIVDYKSNHNVKVDFSKIYTGRQLQLYTYLAVALNLYQATLSKDVLPFGAFYQNINLAKQTIKTQSEWDKKVTDSVQKRYQLSGYVLGDIDLLKAVDESFNTKRKSQVYHAELTQKDTFNKKNSYQLSDEEFQLMLAFVKERIQQTATKIKSGYIQLEPFKDDNFTLSKTAPYRSVSLFDVTEPEQPYREETDLKNKSEFFKQVKKDLQEGEEDNE</sequence>
<evidence type="ECO:0000256" key="8">
    <source>
        <dbReference type="ARBA" id="ARBA00023125"/>
    </source>
</evidence>
<dbReference type="OrthoDB" id="9758506at2"/>
<dbReference type="GO" id="GO:0006281">
    <property type="term" value="P:DNA repair"/>
    <property type="evidence" value="ECO:0007669"/>
    <property type="project" value="UniProtKB-KW"/>
</dbReference>
<dbReference type="InterPro" id="IPR027417">
    <property type="entry name" value="P-loop_NTPase"/>
</dbReference>
<evidence type="ECO:0000256" key="7">
    <source>
        <dbReference type="ARBA" id="ARBA00022840"/>
    </source>
</evidence>
<evidence type="ECO:0000313" key="11">
    <source>
        <dbReference type="EMBL" id="SMC32004.1"/>
    </source>
</evidence>
<dbReference type="Proteomes" id="UP000243884">
    <property type="component" value="Unassembled WGS sequence"/>
</dbReference>
<dbReference type="Pfam" id="PF12705">
    <property type="entry name" value="PDDEXK_1"/>
    <property type="match status" value="1"/>
</dbReference>
<dbReference type="AlphaFoldDB" id="A0A1W1Y7A6"/>
<dbReference type="InterPro" id="IPR014017">
    <property type="entry name" value="DNA_helicase_UvrD-like_C"/>
</dbReference>
<dbReference type="GO" id="GO:0005524">
    <property type="term" value="F:ATP binding"/>
    <property type="evidence" value="ECO:0007669"/>
    <property type="project" value="UniProtKB-KW"/>
</dbReference>
<dbReference type="InterPro" id="IPR011604">
    <property type="entry name" value="PDDEXK-like_dom_sf"/>
</dbReference>
<reference evidence="12" key="1">
    <citation type="submission" date="2017-04" db="EMBL/GenBank/DDBJ databases">
        <authorList>
            <person name="Varghese N."/>
            <person name="Submissions S."/>
        </authorList>
    </citation>
    <scope>NUCLEOTIDE SEQUENCE [LARGE SCALE GENOMIC DNA]</scope>
    <source>
        <strain evidence="12">DSM 21500</strain>
    </source>
</reference>
<dbReference type="PANTHER" id="PTHR30591:SF1">
    <property type="entry name" value="RECBCD ENZYME SUBUNIT RECC"/>
    <property type="match status" value="1"/>
</dbReference>